<keyword evidence="3" id="KW-0333">Golgi apparatus</keyword>
<evidence type="ECO:0000256" key="1">
    <source>
        <dbReference type="ARBA" id="ARBA00004395"/>
    </source>
</evidence>
<reference evidence="8" key="1">
    <citation type="submission" date="2016-03" db="EMBL/GenBank/DDBJ databases">
        <authorList>
            <person name="Devillers Hugo."/>
        </authorList>
    </citation>
    <scope>NUCLEOTIDE SEQUENCE [LARGE SCALE GENOMIC DNA]</scope>
</reference>
<evidence type="ECO:0000256" key="2">
    <source>
        <dbReference type="ARBA" id="ARBA00020974"/>
    </source>
</evidence>
<evidence type="ECO:0000259" key="6">
    <source>
        <dbReference type="Pfam" id="PF20649"/>
    </source>
</evidence>
<dbReference type="GO" id="GO:0017119">
    <property type="term" value="C:Golgi transport complex"/>
    <property type="evidence" value="ECO:0007669"/>
    <property type="project" value="InterPro"/>
</dbReference>
<comment type="subcellular location">
    <subcellularLocation>
        <location evidence="1">Golgi apparatus membrane</location>
        <topology evidence="1">Peripheral membrane protein</topology>
    </subcellularLocation>
</comment>
<protein>
    <recommendedName>
        <fullName evidence="2">Conserved oligomeric Golgi complex subunit 5</fullName>
    </recommendedName>
</protein>
<dbReference type="Pfam" id="PF20649">
    <property type="entry name" value="COG5_C"/>
    <property type="match status" value="1"/>
</dbReference>
<evidence type="ECO:0000313" key="8">
    <source>
        <dbReference type="Proteomes" id="UP000189911"/>
    </source>
</evidence>
<dbReference type="Pfam" id="PF10392">
    <property type="entry name" value="COG5_N"/>
    <property type="match status" value="1"/>
</dbReference>
<gene>
    <name evidence="7" type="ORF">LANO_0H07206G</name>
</gene>
<dbReference type="AlphaFoldDB" id="A0A1G4KLI2"/>
<dbReference type="PANTHER" id="PTHR13228">
    <property type="entry name" value="CONSERVED OLIGOMERIC GOLGI COMPLEX COMPONENT 5"/>
    <property type="match status" value="1"/>
</dbReference>
<evidence type="ECO:0000259" key="5">
    <source>
        <dbReference type="Pfam" id="PF10392"/>
    </source>
</evidence>
<proteinExistence type="predicted"/>
<dbReference type="GO" id="GO:0000139">
    <property type="term" value="C:Golgi membrane"/>
    <property type="evidence" value="ECO:0007669"/>
    <property type="project" value="UniProtKB-SubCell"/>
</dbReference>
<dbReference type="GO" id="GO:0006891">
    <property type="term" value="P:intra-Golgi vesicle-mediated transport"/>
    <property type="evidence" value="ECO:0007669"/>
    <property type="project" value="InterPro"/>
</dbReference>
<keyword evidence="8" id="KW-1185">Reference proteome</keyword>
<dbReference type="EMBL" id="LT598447">
    <property type="protein sequence ID" value="SCV05425.1"/>
    <property type="molecule type" value="Genomic_DNA"/>
</dbReference>
<feature type="domain" description="Conserved oligomeric Golgi complex subunit 5 helical" evidence="6">
    <location>
        <begin position="181"/>
        <end position="356"/>
    </location>
</feature>
<name>A0A1G4KLI2_9SACH</name>
<evidence type="ECO:0000256" key="3">
    <source>
        <dbReference type="ARBA" id="ARBA00023034"/>
    </source>
</evidence>
<evidence type="ECO:0000256" key="4">
    <source>
        <dbReference type="ARBA" id="ARBA00023136"/>
    </source>
</evidence>
<dbReference type="InterPro" id="IPR049176">
    <property type="entry name" value="COG5_N"/>
</dbReference>
<keyword evidence="4" id="KW-0472">Membrane</keyword>
<dbReference type="Proteomes" id="UP000189911">
    <property type="component" value="Chromosome H"/>
</dbReference>
<dbReference type="OrthoDB" id="18786at2759"/>
<dbReference type="PANTHER" id="PTHR13228:SF3">
    <property type="entry name" value="CONSERVED OLIGOMERIC GOLGI COMPLEX SUBUNIT 5"/>
    <property type="match status" value="1"/>
</dbReference>
<feature type="domain" description="Conserved oligomeric Golgi complex subunit 5 N-terminal" evidence="5">
    <location>
        <begin position="11"/>
        <end position="144"/>
    </location>
</feature>
<accession>A0A1G4KLI2</accession>
<evidence type="ECO:0000313" key="7">
    <source>
        <dbReference type="EMBL" id="SCV05425.1"/>
    </source>
</evidence>
<sequence length="388" mass="43933">MTDQNYLRDFEKFLGNDFNASRICSELLKTSNVDSESTELDLVTSIKKIRYSIDDVDQRTEDAIRANPLQLIDSFDKRNLTQSTTRESLSSSFEYLNISYKRLDKDILEPYEDCLHLQSALSKIHQTASILRDVLIFLHLLSQISSGESLSSHDRSLDQNMLALASLHSQIQVELDSNPNLRALTLVKKHETEIIVPSRHETLRVMSEKLIKDCAGKITSQSELQDVGQYLFALRKISQKDFIGTVDKIVLSRVSYSTQALSKTITSIRNFPIILKEIIQEARSISFFEETLRATTIDNLSLLSEYLSHKKYNSLTELFWVRIAKSFKRDFEISYNRGGPVGKSLASNSSMIRQSIVHAGDGQGVGDRSFDVDKMLDSISILSAQSSK</sequence>
<dbReference type="InterPro" id="IPR048485">
    <property type="entry name" value="COG5_helical"/>
</dbReference>
<dbReference type="InterPro" id="IPR019465">
    <property type="entry name" value="Cog5"/>
</dbReference>
<organism evidence="7 8">
    <name type="scientific">Lachancea nothofagi CBS 11611</name>
    <dbReference type="NCBI Taxonomy" id="1266666"/>
    <lineage>
        <taxon>Eukaryota</taxon>
        <taxon>Fungi</taxon>
        <taxon>Dikarya</taxon>
        <taxon>Ascomycota</taxon>
        <taxon>Saccharomycotina</taxon>
        <taxon>Saccharomycetes</taxon>
        <taxon>Saccharomycetales</taxon>
        <taxon>Saccharomycetaceae</taxon>
        <taxon>Lachancea</taxon>
    </lineage>
</organism>